<dbReference type="RefSeq" id="WP_114621026.1">
    <property type="nucleotide sequence ID" value="NZ_PPTP01000007.1"/>
</dbReference>
<proteinExistence type="predicted"/>
<feature type="signal peptide" evidence="7">
    <location>
        <begin position="1"/>
        <end position="41"/>
    </location>
</feature>
<dbReference type="PANTHER" id="PTHR41775:SF1">
    <property type="entry name" value="PEPTIDASE M6-LIKE DOMAIN-CONTAINING PROTEIN"/>
    <property type="match status" value="1"/>
</dbReference>
<dbReference type="EMBL" id="PPTP01000007">
    <property type="protein sequence ID" value="RDB54784.1"/>
    <property type="molecule type" value="Genomic_DNA"/>
</dbReference>
<comment type="caution">
    <text evidence="9">The sequence shown here is derived from an EMBL/GenBank/DDBJ whole genome shotgun (WGS) entry which is preliminary data.</text>
</comment>
<accession>A0A369L621</accession>
<keyword evidence="3 7" id="KW-0732">Signal</keyword>
<dbReference type="STRING" id="1034345.GCA_000236865_01566"/>
<evidence type="ECO:0000256" key="1">
    <source>
        <dbReference type="ARBA" id="ARBA00022512"/>
    </source>
</evidence>
<feature type="transmembrane region" description="Helical" evidence="6">
    <location>
        <begin position="1154"/>
        <end position="1172"/>
    </location>
</feature>
<evidence type="ECO:0000256" key="2">
    <source>
        <dbReference type="ARBA" id="ARBA00022525"/>
    </source>
</evidence>
<evidence type="ECO:0000256" key="5">
    <source>
        <dbReference type="SAM" id="MobiDB-lite"/>
    </source>
</evidence>
<dbReference type="AlphaFoldDB" id="A0A369L621"/>
<feature type="region of interest" description="Disordered" evidence="5">
    <location>
        <begin position="1102"/>
        <end position="1152"/>
    </location>
</feature>
<keyword evidence="4" id="KW-0572">Peptidoglycan-anchor</keyword>
<sequence>MSNHPSTVDALAHQAKIIASGAVAAIALALAFAAAPAPAFAVDAAGAYDQGSPCVPTEEQIGAYRADGSLDERVQTAERLGHEQPSVGLTQQALARQAAVLGSDAGASPMRSAVPSVWRSGMAAVGAGRVLALRVSFPDYSFADDDTLEALDALFNGGDGSGFPYESLHAYYGRASYGKLDISGTAVDYQAKHERSYYQGDINTLFVEALDALDETLDLSQFDANDDGYLDCVYIHFAGPDSGWGSTWWSQEWTVQQQASPEVCERSWDGRRLWNACLLAENCAGDMAASTLIHETGHVLGLPDLYSYRRTSADAAERSGCLTFDLMDNNTGDTNAFFKWMLGWVDEGKVVRVVANADGVDVLRDGALEHYDEHSLDQVLSAFTGSDLQECGGFIAVSDSEDLLDPEKGLFSSYYLLQYDRYAGNQSVVYKRGGQDVPLPSGFRLFRVQAALSQDGDDYLYKNTTGMPGNQLIELVDPDMDEPHTSGIGYAPAAVTGTGYGCMLRDGQEVSPTTYPSTNFGESIGGGFTGLTFSVGECDEGSGAVTVSWSDAAKPVPLEFSLSLKPTTLLNWGPVCFTMSYPALCKAYETGAFPYLEIDGKRVLSVTDASGETVTMDYKLNPGEVSPTSACEAVFPAGCFLLGVVDGQEVYSKEISVPFSPSGLTGFGAHGFYELETDPVVENVGISSVFARGDGSHCFMRAVGEDLYLETFDENDPSKVGEARIEGAVLPTYPLTSTVLRCAMLSDDRCLVTASFEYGEASGLARAYLVDLGTRQVIHEASLSRYTGLFRAMAVGGAPVVGSYAYQFGLGDGYVLASAFAGADAGAQAAGDAASYDEGMLWTRAGNVYDAGNGLIAAVFSDNGPDNPDGPSHTIRLYDEEAVEECLAAAPAEMDSDTVEDFTESLEPVRTCELGGYQVICDVEAREDSVYVLASGRVDADGAQDDALREGAVMRFDLAGKQIACRVLVPVSSFASTYTDLVIGEQGAVAATRIAIGEKGAFEPQETHLFDSSLNDAGSYDFVGNSTGGWVGGRWVALGWDSSRFGNPTAAGAPPVGGVAQGKAAVAPFGAGGLADGAGEQVPIEPSDEHIRVGYAVTGVLDVDSGSGSKDPGDRHDPEPPGRKDHDDSKDQGDLDDSRKPGGFSPETGDDAPVIPLAVAAVAALVAAIAAYRRSR</sequence>
<evidence type="ECO:0000256" key="6">
    <source>
        <dbReference type="SAM" id="Phobius"/>
    </source>
</evidence>
<keyword evidence="1" id="KW-0134">Cell wall</keyword>
<evidence type="ECO:0000259" key="8">
    <source>
        <dbReference type="PROSITE" id="PS50847"/>
    </source>
</evidence>
<gene>
    <name evidence="9" type="ORF">C1880_08005</name>
</gene>
<evidence type="ECO:0000256" key="3">
    <source>
        <dbReference type="ARBA" id="ARBA00022729"/>
    </source>
</evidence>
<keyword evidence="10" id="KW-1185">Reference proteome</keyword>
<evidence type="ECO:0000313" key="10">
    <source>
        <dbReference type="Proteomes" id="UP000253792"/>
    </source>
</evidence>
<organism evidence="9 10">
    <name type="scientific">Senegalimassilia anaerobia</name>
    <dbReference type="NCBI Taxonomy" id="1473216"/>
    <lineage>
        <taxon>Bacteria</taxon>
        <taxon>Bacillati</taxon>
        <taxon>Actinomycetota</taxon>
        <taxon>Coriobacteriia</taxon>
        <taxon>Coriobacteriales</taxon>
        <taxon>Coriobacteriaceae</taxon>
        <taxon>Senegalimassilia</taxon>
    </lineage>
</organism>
<evidence type="ECO:0000256" key="7">
    <source>
        <dbReference type="SAM" id="SignalP"/>
    </source>
</evidence>
<dbReference type="PANTHER" id="PTHR41775">
    <property type="entry name" value="SECRETED PROTEIN-RELATED"/>
    <property type="match status" value="1"/>
</dbReference>
<keyword evidence="6" id="KW-1133">Transmembrane helix</keyword>
<feature type="compositionally biased region" description="Basic and acidic residues" evidence="5">
    <location>
        <begin position="1111"/>
        <end position="1140"/>
    </location>
</feature>
<keyword evidence="6" id="KW-0812">Transmembrane</keyword>
<dbReference type="PROSITE" id="PS50847">
    <property type="entry name" value="GRAM_POS_ANCHORING"/>
    <property type="match status" value="1"/>
</dbReference>
<protein>
    <recommendedName>
        <fullName evidence="8">Gram-positive cocci surface proteins LPxTG domain-containing protein</fullName>
    </recommendedName>
</protein>
<evidence type="ECO:0000313" key="9">
    <source>
        <dbReference type="EMBL" id="RDB54784.1"/>
    </source>
</evidence>
<feature type="chain" id="PRO_5016645376" description="Gram-positive cocci surface proteins LPxTG domain-containing protein" evidence="7">
    <location>
        <begin position="42"/>
        <end position="1176"/>
    </location>
</feature>
<name>A0A369L621_9ACTN</name>
<dbReference type="OrthoDB" id="8780795at2"/>
<reference evidence="9 10" key="1">
    <citation type="journal article" date="2018" name="Elife">
        <title>Discovery and characterization of a prevalent human gut bacterial enzyme sufficient for the inactivation of a family of plant toxins.</title>
        <authorList>
            <person name="Koppel N."/>
            <person name="Bisanz J.E."/>
            <person name="Pandelia M.E."/>
            <person name="Turnbaugh P.J."/>
            <person name="Balskus E.P."/>
        </authorList>
    </citation>
    <scope>NUCLEOTIDE SEQUENCE [LARGE SCALE GENOMIC DNA]</scope>
    <source>
        <strain evidence="10">anaerobia AP69FAA</strain>
    </source>
</reference>
<keyword evidence="2" id="KW-0964">Secreted</keyword>
<dbReference type="SUPFAM" id="SSF55486">
    <property type="entry name" value="Metalloproteases ('zincins'), catalytic domain"/>
    <property type="match status" value="1"/>
</dbReference>
<dbReference type="InterPro" id="IPR019931">
    <property type="entry name" value="LPXTG_anchor"/>
</dbReference>
<keyword evidence="6" id="KW-0472">Membrane</keyword>
<evidence type="ECO:0000256" key="4">
    <source>
        <dbReference type="ARBA" id="ARBA00023088"/>
    </source>
</evidence>
<feature type="domain" description="Gram-positive cocci surface proteins LPxTG" evidence="8">
    <location>
        <begin position="1145"/>
        <end position="1176"/>
    </location>
</feature>
<dbReference type="Proteomes" id="UP000253792">
    <property type="component" value="Unassembled WGS sequence"/>
</dbReference>